<proteinExistence type="predicted"/>
<accession>A0ABU4V9H1</accession>
<reference evidence="1 2" key="1">
    <citation type="submission" date="2023-11" db="EMBL/GenBank/DDBJ databases">
        <title>Lentzea sokolovensis, sp. nov., Lentzea kristufkii, sp. nov., and Lentzea miocenensis, sp. nov., rare actinobacteria from Sokolov Coal Basin, Miocene lacustrine sediment, Czech Republic.</title>
        <authorList>
            <person name="Lara A."/>
            <person name="Kotroba L."/>
            <person name="Nouioui I."/>
            <person name="Neumann-Schaal M."/>
            <person name="Mast Y."/>
            <person name="Chronakova A."/>
        </authorList>
    </citation>
    <scope>NUCLEOTIDE SEQUENCE [LARGE SCALE GENOMIC DNA]</scope>
    <source>
        <strain evidence="1 2">BCCO 10_0061</strain>
    </source>
</reference>
<comment type="caution">
    <text evidence="1">The sequence shown here is derived from an EMBL/GenBank/DDBJ whole genome shotgun (WGS) entry which is preliminary data.</text>
</comment>
<name>A0ABU4V9H1_9PSEU</name>
<reference evidence="1 2" key="2">
    <citation type="submission" date="2023-11" db="EMBL/GenBank/DDBJ databases">
        <authorList>
            <person name="Lara A.C."/>
            <person name="Chronakova A."/>
        </authorList>
    </citation>
    <scope>NUCLEOTIDE SEQUENCE [LARGE SCALE GENOMIC DNA]</scope>
    <source>
        <strain evidence="1 2">BCCO 10_0061</strain>
    </source>
</reference>
<dbReference type="Proteomes" id="UP001285352">
    <property type="component" value="Unassembled WGS sequence"/>
</dbReference>
<keyword evidence="2" id="KW-1185">Reference proteome</keyword>
<gene>
    <name evidence="1" type="ORF">SK854_40180</name>
</gene>
<evidence type="ECO:0000313" key="2">
    <source>
        <dbReference type="Proteomes" id="UP001285352"/>
    </source>
</evidence>
<evidence type="ECO:0000313" key="1">
    <source>
        <dbReference type="EMBL" id="MDX8148389.1"/>
    </source>
</evidence>
<dbReference type="EMBL" id="JAXAVU010000016">
    <property type="protein sequence ID" value="MDX8148389.1"/>
    <property type="molecule type" value="Genomic_DNA"/>
</dbReference>
<protein>
    <recommendedName>
        <fullName evidence="3">YD repeat-containing protein</fullName>
    </recommendedName>
</protein>
<sequence>MDRQLLEPSQMDGTLTYRYDSTGRPVALLPARCKLGRHTLGHAQFRAVVRNGEAHISCLACATNGADDVWRLAATAPAPDSAELSQERYFELVLHRANRALTAGRWT</sequence>
<organism evidence="1 2">
    <name type="scientific">Lentzea sokolovensis</name>
    <dbReference type="NCBI Taxonomy" id="3095429"/>
    <lineage>
        <taxon>Bacteria</taxon>
        <taxon>Bacillati</taxon>
        <taxon>Actinomycetota</taxon>
        <taxon>Actinomycetes</taxon>
        <taxon>Pseudonocardiales</taxon>
        <taxon>Pseudonocardiaceae</taxon>
        <taxon>Lentzea</taxon>
    </lineage>
</organism>
<dbReference type="RefSeq" id="WP_319980388.1">
    <property type="nucleotide sequence ID" value="NZ_JAXAVU010000016.1"/>
</dbReference>
<evidence type="ECO:0008006" key="3">
    <source>
        <dbReference type="Google" id="ProtNLM"/>
    </source>
</evidence>